<gene>
    <name evidence="6" type="ORF">G3N56_00345</name>
</gene>
<dbReference type="PANTHER" id="PTHR32071:SF123">
    <property type="entry name" value="DNA-BINDING TRANSCRIPTIONAL ACTIVATOR HYFR-RELATED"/>
    <property type="match status" value="1"/>
</dbReference>
<dbReference type="SUPFAM" id="SSF52540">
    <property type="entry name" value="P-loop containing nucleoside triphosphate hydrolases"/>
    <property type="match status" value="1"/>
</dbReference>
<keyword evidence="2" id="KW-0067">ATP-binding</keyword>
<dbReference type="CDD" id="cd00009">
    <property type="entry name" value="AAA"/>
    <property type="match status" value="1"/>
</dbReference>
<evidence type="ECO:0000313" key="7">
    <source>
        <dbReference type="Proteomes" id="UP000469724"/>
    </source>
</evidence>
<dbReference type="Gene3D" id="3.30.450.20">
    <property type="entry name" value="PAS domain"/>
    <property type="match status" value="1"/>
</dbReference>
<dbReference type="EMBL" id="JAAGRQ010000001">
    <property type="protein sequence ID" value="NDY55194.1"/>
    <property type="molecule type" value="Genomic_DNA"/>
</dbReference>
<dbReference type="InterPro" id="IPR027417">
    <property type="entry name" value="P-loop_NTPase"/>
</dbReference>
<dbReference type="GO" id="GO:0006355">
    <property type="term" value="P:regulation of DNA-templated transcription"/>
    <property type="evidence" value="ECO:0007669"/>
    <property type="project" value="InterPro"/>
</dbReference>
<evidence type="ECO:0000256" key="3">
    <source>
        <dbReference type="ARBA" id="ARBA00023015"/>
    </source>
</evidence>
<reference evidence="6 7" key="1">
    <citation type="submission" date="2020-02" db="EMBL/GenBank/DDBJ databases">
        <title>Comparative genomics of sulfur disproportionating microorganisms.</title>
        <authorList>
            <person name="Ward L.M."/>
            <person name="Bertran E."/>
            <person name="Johnston D.T."/>
        </authorList>
    </citation>
    <scope>NUCLEOTIDE SEQUENCE [LARGE SCALE GENOMIC DNA]</scope>
    <source>
        <strain evidence="6 7">DSM 3696</strain>
    </source>
</reference>
<evidence type="ECO:0000259" key="5">
    <source>
        <dbReference type="PROSITE" id="PS50045"/>
    </source>
</evidence>
<name>A0A7K3NG83_9BACT</name>
<dbReference type="InterPro" id="IPR002078">
    <property type="entry name" value="Sigma_54_int"/>
</dbReference>
<dbReference type="SUPFAM" id="SSF55785">
    <property type="entry name" value="PYP-like sensor domain (PAS domain)"/>
    <property type="match status" value="1"/>
</dbReference>
<keyword evidence="7" id="KW-1185">Reference proteome</keyword>
<dbReference type="Gene3D" id="1.10.10.60">
    <property type="entry name" value="Homeodomain-like"/>
    <property type="match status" value="1"/>
</dbReference>
<dbReference type="Pfam" id="PF00158">
    <property type="entry name" value="Sigma54_activat"/>
    <property type="match status" value="1"/>
</dbReference>
<keyword evidence="3" id="KW-0805">Transcription regulation</keyword>
<dbReference type="GO" id="GO:0043565">
    <property type="term" value="F:sequence-specific DNA binding"/>
    <property type="evidence" value="ECO:0007669"/>
    <property type="project" value="InterPro"/>
</dbReference>
<dbReference type="PROSITE" id="PS50045">
    <property type="entry name" value="SIGMA54_INTERACT_4"/>
    <property type="match status" value="1"/>
</dbReference>
<proteinExistence type="predicted"/>
<evidence type="ECO:0000256" key="1">
    <source>
        <dbReference type="ARBA" id="ARBA00022741"/>
    </source>
</evidence>
<dbReference type="GO" id="GO:0005524">
    <property type="term" value="F:ATP binding"/>
    <property type="evidence" value="ECO:0007669"/>
    <property type="project" value="UniProtKB-KW"/>
</dbReference>
<dbReference type="RefSeq" id="WP_163300248.1">
    <property type="nucleotide sequence ID" value="NZ_JAAGRQ010000001.1"/>
</dbReference>
<dbReference type="Gene3D" id="3.40.50.300">
    <property type="entry name" value="P-loop containing nucleotide triphosphate hydrolases"/>
    <property type="match status" value="1"/>
</dbReference>
<dbReference type="FunFam" id="3.40.50.300:FF:000006">
    <property type="entry name" value="DNA-binding transcriptional regulator NtrC"/>
    <property type="match status" value="1"/>
</dbReference>
<dbReference type="Gene3D" id="1.10.8.60">
    <property type="match status" value="1"/>
</dbReference>
<sequence length="506" mass="57673">MPTYHTHDRRRLQTFVRFFDNFLGSILEPLVLLDAELRIVKANMSFYQTFHLTPQNTEGVLIYELDNGHWNIPRLKLLLEAILPKNNISQDFTIEHDFNNIGHKILHVNARLICDNINVPQLIFLAINDVTEREGYKKHLEDIVSERTAELLIAKEESDKRKQIAEASLSEIEHLKQLLEIERAYLKEEIKLEYNHENIIGQSTAINSVFYKIEQIAATDTNVLILGETGTGKELAARAIHGLSLRKDRALVKMNCAALPANLIESELFGHEKGAFTGALAKRLGRFEVANHATLFLDEIGELPLELQAKLLQVLQNGEFERLGSSQTIKVDVRIIAATNRDLEEEVRKGTFRGDLWYRLNIFPILMPPLRDRVEDIPLLVNFFVTKISKRLGKTIEIIPVTVMQALQQYPWPGNVRELENVLERGVIVSSGPKLRLVDELRSMPVADSRAATKTLEAVERDHIVRILEQTQWKIGGKNSAAEILGLERSTLRGRMRKLGIRKMTS</sequence>
<keyword evidence="1" id="KW-0547">Nucleotide-binding</keyword>
<organism evidence="6 7">
    <name type="scientific">Desulfolutivibrio sulfodismutans</name>
    <dbReference type="NCBI Taxonomy" id="63561"/>
    <lineage>
        <taxon>Bacteria</taxon>
        <taxon>Pseudomonadati</taxon>
        <taxon>Thermodesulfobacteriota</taxon>
        <taxon>Desulfovibrionia</taxon>
        <taxon>Desulfovibrionales</taxon>
        <taxon>Desulfovibrionaceae</taxon>
        <taxon>Desulfolutivibrio</taxon>
    </lineage>
</organism>
<dbReference type="PROSITE" id="PS00688">
    <property type="entry name" value="SIGMA54_INTERACT_3"/>
    <property type="match status" value="1"/>
</dbReference>
<dbReference type="SUPFAM" id="SSF46689">
    <property type="entry name" value="Homeodomain-like"/>
    <property type="match status" value="1"/>
</dbReference>
<protein>
    <submittedName>
        <fullName evidence="6">AAA domain-containing protein</fullName>
    </submittedName>
</protein>
<dbReference type="Pfam" id="PF25601">
    <property type="entry name" value="AAA_lid_14"/>
    <property type="match status" value="1"/>
</dbReference>
<dbReference type="InterPro" id="IPR035965">
    <property type="entry name" value="PAS-like_dom_sf"/>
</dbReference>
<dbReference type="Proteomes" id="UP000469724">
    <property type="component" value="Unassembled WGS sequence"/>
</dbReference>
<dbReference type="InterPro" id="IPR003593">
    <property type="entry name" value="AAA+_ATPase"/>
</dbReference>
<dbReference type="InterPro" id="IPR009057">
    <property type="entry name" value="Homeodomain-like_sf"/>
</dbReference>
<evidence type="ECO:0000256" key="2">
    <source>
        <dbReference type="ARBA" id="ARBA00022840"/>
    </source>
</evidence>
<accession>A0A7K3NG83</accession>
<dbReference type="InterPro" id="IPR025944">
    <property type="entry name" value="Sigma_54_int_dom_CS"/>
</dbReference>
<dbReference type="SMART" id="SM00382">
    <property type="entry name" value="AAA"/>
    <property type="match status" value="1"/>
</dbReference>
<comment type="caution">
    <text evidence="6">The sequence shown here is derived from an EMBL/GenBank/DDBJ whole genome shotgun (WGS) entry which is preliminary data.</text>
</comment>
<dbReference type="Pfam" id="PF02954">
    <property type="entry name" value="HTH_8"/>
    <property type="match status" value="1"/>
</dbReference>
<dbReference type="InterPro" id="IPR002197">
    <property type="entry name" value="HTH_Fis"/>
</dbReference>
<feature type="domain" description="Sigma-54 factor interaction" evidence="5">
    <location>
        <begin position="199"/>
        <end position="428"/>
    </location>
</feature>
<evidence type="ECO:0000256" key="4">
    <source>
        <dbReference type="ARBA" id="ARBA00023163"/>
    </source>
</evidence>
<dbReference type="PANTHER" id="PTHR32071">
    <property type="entry name" value="TRANSCRIPTIONAL REGULATORY PROTEIN"/>
    <property type="match status" value="1"/>
</dbReference>
<dbReference type="AlphaFoldDB" id="A0A7K3NG83"/>
<dbReference type="InterPro" id="IPR058031">
    <property type="entry name" value="AAA_lid_NorR"/>
</dbReference>
<keyword evidence="4" id="KW-0804">Transcription</keyword>
<evidence type="ECO:0000313" key="6">
    <source>
        <dbReference type="EMBL" id="NDY55194.1"/>
    </source>
</evidence>